<dbReference type="InterPro" id="IPR013221">
    <property type="entry name" value="Mur_ligase_cen"/>
</dbReference>
<dbReference type="EC" id="6.3.2.30" evidence="5"/>
<evidence type="ECO:0000256" key="7">
    <source>
        <dbReference type="ARBA" id="ARBA00022036"/>
    </source>
</evidence>
<evidence type="ECO:0000313" key="16">
    <source>
        <dbReference type="EMBL" id="SET12153.1"/>
    </source>
</evidence>
<dbReference type="InterPro" id="IPR018109">
    <property type="entry name" value="Folylpolyglutamate_synth_CS"/>
</dbReference>
<evidence type="ECO:0000256" key="12">
    <source>
        <dbReference type="ARBA" id="ARBA00048094"/>
    </source>
</evidence>
<dbReference type="AlphaFoldDB" id="A0A1I0C003"/>
<dbReference type="EMBL" id="FOIF01000052">
    <property type="protein sequence ID" value="SET12153.1"/>
    <property type="molecule type" value="Genomic_DNA"/>
</dbReference>
<dbReference type="RefSeq" id="WP_091351307.1">
    <property type="nucleotide sequence ID" value="NZ_FOIF01000052.1"/>
</dbReference>
<dbReference type="GO" id="GO:0004326">
    <property type="term" value="F:tetrahydrofolylpolyglutamate synthase activity"/>
    <property type="evidence" value="ECO:0007669"/>
    <property type="project" value="InterPro"/>
</dbReference>
<dbReference type="PANTHER" id="PTHR23135:SF18">
    <property type="entry name" value="CYANOPHYCIN SYNTHETASE"/>
    <property type="match status" value="1"/>
</dbReference>
<evidence type="ECO:0000256" key="8">
    <source>
        <dbReference type="ARBA" id="ARBA00022598"/>
    </source>
</evidence>
<comment type="catalytic activity">
    <reaction evidence="12">
        <text>[L-4-(L-arginin-2-N-yl)aspartate](n)-L-aspartate + L-arginine + ATP = [L-4-(L-arginin-2-N-yl)aspartate](n+1) + ADP + phosphate + H(+)</text>
        <dbReference type="Rhea" id="RHEA:23888"/>
        <dbReference type="Rhea" id="RHEA-COMP:13732"/>
        <dbReference type="Rhea" id="RHEA-COMP:13733"/>
        <dbReference type="ChEBI" id="CHEBI:15378"/>
        <dbReference type="ChEBI" id="CHEBI:30616"/>
        <dbReference type="ChEBI" id="CHEBI:32682"/>
        <dbReference type="ChEBI" id="CHEBI:43474"/>
        <dbReference type="ChEBI" id="CHEBI:137986"/>
        <dbReference type="ChEBI" id="CHEBI:137990"/>
        <dbReference type="ChEBI" id="CHEBI:456216"/>
        <dbReference type="EC" id="6.3.2.30"/>
    </reaction>
</comment>
<evidence type="ECO:0000256" key="1">
    <source>
        <dbReference type="ARBA" id="ARBA00003184"/>
    </source>
</evidence>
<dbReference type="InterPro" id="IPR011810">
    <property type="entry name" value="Cya_phycin_syn"/>
</dbReference>
<evidence type="ECO:0000256" key="13">
    <source>
        <dbReference type="ARBA" id="ARBA00048425"/>
    </source>
</evidence>
<dbReference type="PROSITE" id="PS01011">
    <property type="entry name" value="FOLYLPOLYGLU_SYNT_1"/>
    <property type="match status" value="1"/>
</dbReference>
<accession>A0A1I0C003</accession>
<dbReference type="Gene3D" id="3.30.470.20">
    <property type="entry name" value="ATP-grasp fold, B domain"/>
    <property type="match status" value="2"/>
</dbReference>
<dbReference type="SUPFAM" id="SSF53244">
    <property type="entry name" value="MurD-like peptide ligases, peptide-binding domain"/>
    <property type="match status" value="1"/>
</dbReference>
<reference evidence="17" key="1">
    <citation type="submission" date="2016-10" db="EMBL/GenBank/DDBJ databases">
        <authorList>
            <person name="Varghese N."/>
            <person name="Submissions S."/>
        </authorList>
    </citation>
    <scope>NUCLEOTIDE SEQUENCE [LARGE SCALE GENOMIC DNA]</scope>
    <source>
        <strain evidence="17">DSM 13577</strain>
    </source>
</reference>
<dbReference type="InterPro" id="IPR004101">
    <property type="entry name" value="Mur_ligase_C"/>
</dbReference>
<dbReference type="InterPro" id="IPR013651">
    <property type="entry name" value="ATP-grasp_RimK-type"/>
</dbReference>
<dbReference type="PROSITE" id="PS50975">
    <property type="entry name" value="ATP_GRASP"/>
    <property type="match status" value="1"/>
</dbReference>
<dbReference type="InterPro" id="IPR036615">
    <property type="entry name" value="Mur_ligase_C_dom_sf"/>
</dbReference>
<keyword evidence="8" id="KW-0436">Ligase</keyword>
<dbReference type="GO" id="GO:0005524">
    <property type="term" value="F:ATP binding"/>
    <property type="evidence" value="ECO:0007669"/>
    <property type="project" value="UniProtKB-UniRule"/>
</dbReference>
<dbReference type="NCBIfam" id="TIGR02068">
    <property type="entry name" value="cya_phycin_syn"/>
    <property type="match status" value="1"/>
</dbReference>
<comment type="catalytic activity">
    <reaction evidence="13">
        <text>[L-4-(L-arginin-2-N-yl)aspartate](n) + L-aspartate + ATP = [L-4-(L-arginin-2-N-yl)aspartate](n)-L-aspartate + ADP + phosphate + H(+)</text>
        <dbReference type="Rhea" id="RHEA:13277"/>
        <dbReference type="Rhea" id="RHEA-COMP:13728"/>
        <dbReference type="Rhea" id="RHEA-COMP:13733"/>
        <dbReference type="ChEBI" id="CHEBI:15378"/>
        <dbReference type="ChEBI" id="CHEBI:29991"/>
        <dbReference type="ChEBI" id="CHEBI:30616"/>
        <dbReference type="ChEBI" id="CHEBI:43474"/>
        <dbReference type="ChEBI" id="CHEBI:137986"/>
        <dbReference type="ChEBI" id="CHEBI:137990"/>
        <dbReference type="ChEBI" id="CHEBI:456216"/>
        <dbReference type="EC" id="6.3.2.29"/>
    </reaction>
</comment>
<keyword evidence="17" id="KW-1185">Reference proteome</keyword>
<evidence type="ECO:0000256" key="11">
    <source>
        <dbReference type="ARBA" id="ARBA00031353"/>
    </source>
</evidence>
<dbReference type="InterPro" id="IPR011761">
    <property type="entry name" value="ATP-grasp"/>
</dbReference>
<dbReference type="EC" id="6.3.2.29" evidence="6"/>
<protein>
    <recommendedName>
        <fullName evidence="7">Cyanophycin synthetase</fullName>
        <ecNumber evidence="6">6.3.2.29</ecNumber>
        <ecNumber evidence="5">6.3.2.30</ecNumber>
    </recommendedName>
    <alternativeName>
        <fullName evidence="11">Cyanophycin synthase</fullName>
    </alternativeName>
</protein>
<evidence type="ECO:0000256" key="2">
    <source>
        <dbReference type="ARBA" id="ARBA00004752"/>
    </source>
</evidence>
<dbReference type="SUPFAM" id="SSF56059">
    <property type="entry name" value="Glutathione synthetase ATP-binding domain-like"/>
    <property type="match status" value="1"/>
</dbReference>
<name>A0A1I0C003_9FIRM</name>
<dbReference type="Gene3D" id="3.40.1190.10">
    <property type="entry name" value="Mur-like, catalytic domain"/>
    <property type="match status" value="1"/>
</dbReference>
<comment type="pathway">
    <text evidence="2">Cell wall biogenesis; peptidoglycan biosynthesis.</text>
</comment>
<dbReference type="Gene3D" id="3.90.190.20">
    <property type="entry name" value="Mur ligase, C-terminal domain"/>
    <property type="match status" value="1"/>
</dbReference>
<dbReference type="InterPro" id="IPR044019">
    <property type="entry name" value="Cyanophycin_syn_N"/>
</dbReference>
<keyword evidence="9 14" id="KW-0547">Nucleotide-binding</keyword>
<dbReference type="GO" id="GO:0071160">
    <property type="term" value="F:cyanophycin synthetase activity (L-aspartate-adding)"/>
    <property type="evidence" value="ECO:0007669"/>
    <property type="project" value="UniProtKB-EC"/>
</dbReference>
<evidence type="ECO:0000313" key="17">
    <source>
        <dbReference type="Proteomes" id="UP000243819"/>
    </source>
</evidence>
<dbReference type="STRING" id="1120990.SAMN03080614_10523"/>
<dbReference type="InterPro" id="IPR036565">
    <property type="entry name" value="Mur-like_cat_sf"/>
</dbReference>
<evidence type="ECO:0000256" key="3">
    <source>
        <dbReference type="ARBA" id="ARBA00009060"/>
    </source>
</evidence>
<dbReference type="PANTHER" id="PTHR23135">
    <property type="entry name" value="MUR LIGASE FAMILY MEMBER"/>
    <property type="match status" value="1"/>
</dbReference>
<comment type="similarity">
    <text evidence="3">In the C-terminal section; belongs to the MurCDEF family.</text>
</comment>
<dbReference type="GO" id="GO:0046872">
    <property type="term" value="F:metal ion binding"/>
    <property type="evidence" value="ECO:0007669"/>
    <property type="project" value="InterPro"/>
</dbReference>
<evidence type="ECO:0000256" key="14">
    <source>
        <dbReference type="PROSITE-ProRule" id="PRU00409"/>
    </source>
</evidence>
<dbReference type="Pfam" id="PF02875">
    <property type="entry name" value="Mur_ligase_C"/>
    <property type="match status" value="1"/>
</dbReference>
<evidence type="ECO:0000256" key="5">
    <source>
        <dbReference type="ARBA" id="ARBA00012968"/>
    </source>
</evidence>
<dbReference type="GO" id="GO:0071161">
    <property type="term" value="F:cyanophycin synthetase activity (L-arginine-adding)"/>
    <property type="evidence" value="ECO:0007669"/>
    <property type="project" value="UniProtKB-EC"/>
</dbReference>
<evidence type="ECO:0000256" key="4">
    <source>
        <dbReference type="ARBA" id="ARBA00011738"/>
    </source>
</evidence>
<evidence type="ECO:0000256" key="10">
    <source>
        <dbReference type="ARBA" id="ARBA00022840"/>
    </source>
</evidence>
<evidence type="ECO:0000256" key="9">
    <source>
        <dbReference type="ARBA" id="ARBA00022741"/>
    </source>
</evidence>
<dbReference type="Pfam" id="PF08245">
    <property type="entry name" value="Mur_ligase_M"/>
    <property type="match status" value="1"/>
</dbReference>
<dbReference type="Pfam" id="PF08443">
    <property type="entry name" value="RimK"/>
    <property type="match status" value="1"/>
</dbReference>
<comment type="subunit">
    <text evidence="4">Homodimer.</text>
</comment>
<keyword evidence="10 14" id="KW-0067">ATP-binding</keyword>
<comment type="function">
    <text evidence="1">Catalyzes the ATP-dependent polymerization of arginine and aspartate to multi-L-arginyl-poly-L-aspartic acid (cyanophycin; a water-insoluble reserve polymer).</text>
</comment>
<gene>
    <name evidence="16" type="ORF">SAMN03080614_10523</name>
</gene>
<feature type="domain" description="ATP-grasp" evidence="15">
    <location>
        <begin position="220"/>
        <end position="473"/>
    </location>
</feature>
<evidence type="ECO:0000259" key="15">
    <source>
        <dbReference type="PROSITE" id="PS50975"/>
    </source>
</evidence>
<evidence type="ECO:0000256" key="6">
    <source>
        <dbReference type="ARBA" id="ARBA00013005"/>
    </source>
</evidence>
<sequence>MEILRIKHYNGRNIYAHRPVLYLEIDLGKYGQRESKEIKGFNEKLLGILPGIAEHHCGISKVKGFKKRLEEGTFFGHIIEHVSLEILKLLEYDCRFGKTRVINEPSHYFIVFECPYYELGEKVAECSVKLVKNILENKKIHLQKELMELQKIKSNIELGPSTMAIYMGAKNKGIPVKRLDTQTSMLQLGTGKYLKRVNATISSLTTALGVDIACDKTLTKKILEKSGINVPSGQLVYTEDQALEVARKIGLPVVIKPCDGNQGKGVTLNLQTESEIRQAYKLARNYSNKVMVEKYITGKHYRILVVNDEVVAVAERIPAHVIGTGSHTIRELIDLENQNPMRGEDHDKPLTKIKVDPVVKMFLGKQKKSLNYIPAKGERVFLRENANISTGGIAIDVTDKIHFENVLLAKRIAKIVGLDIAGIDLVTEDIAKPLTKTNGGVIEVNAAPGIRMHLYPSIGTARQVGEKIVDYLFPEGSPTSIPIISITGTNGKTTTTRLISHIMGQCGLCVGMTTTDGVFINNYMVMEGDNTGPISAQVVLDDPSVEIAVLETARGGIIKRGLGYDLADVAVVTNITDDHLGQDGINTLDDLFFVKSLVVEAVKDNGYLVLNADDFYVKKMADRNKKAQVIYFTLNPGENKEFLRHLAVGGKGIFCKDNIVYYAEGDISYPIISLNKVPFTVKGKAFHNVQNALAAIGACIALNTEKKEIIKGLQSFDSNVHNPGRLNIYQEKGITVLLDYGHNQDGYASILKFTKSLKYRKMILVLGAPGDRENRQYIEMGKLASEYGNIFIIKEDEDLRGRKPGEVAQLFKEGLLAKNIDEGQILIINEEDKAVEKAVELADTNDLIVVFYENLQLCKDTALRAIQEKQTKIEKIVLTS</sequence>
<dbReference type="Proteomes" id="UP000243819">
    <property type="component" value="Unassembled WGS sequence"/>
</dbReference>
<organism evidence="16 17">
    <name type="scientific">Anaerobranca gottschalkii DSM 13577</name>
    <dbReference type="NCBI Taxonomy" id="1120990"/>
    <lineage>
        <taxon>Bacteria</taxon>
        <taxon>Bacillati</taxon>
        <taxon>Bacillota</taxon>
        <taxon>Clostridia</taxon>
        <taxon>Eubacteriales</taxon>
        <taxon>Proteinivoracaceae</taxon>
        <taxon>Anaerobranca</taxon>
    </lineage>
</organism>
<dbReference type="Pfam" id="PF18921">
    <property type="entry name" value="Cyanophycin_syn"/>
    <property type="match status" value="1"/>
</dbReference>
<dbReference type="OrthoDB" id="9803907at2"/>
<dbReference type="SUPFAM" id="SSF53623">
    <property type="entry name" value="MurD-like peptide ligases, catalytic domain"/>
    <property type="match status" value="1"/>
</dbReference>
<proteinExistence type="inferred from homology"/>
<dbReference type="NCBIfam" id="NF010623">
    <property type="entry name" value="PRK14016.1"/>
    <property type="match status" value="1"/>
</dbReference>